<dbReference type="Gene3D" id="3.90.180.10">
    <property type="entry name" value="Medium-chain alcohol dehydrogenases, catalytic domain"/>
    <property type="match status" value="1"/>
</dbReference>
<keyword evidence="5" id="KW-0511">Multifunctional enzyme</keyword>
<dbReference type="PROSITE" id="PS52019">
    <property type="entry name" value="PKS_MFAS_DH"/>
    <property type="match status" value="1"/>
</dbReference>
<evidence type="ECO:0000313" key="12">
    <source>
        <dbReference type="Proteomes" id="UP000664771"/>
    </source>
</evidence>
<dbReference type="InterPro" id="IPR050091">
    <property type="entry name" value="PKS_NRPS_Biosynth_Enz"/>
</dbReference>
<dbReference type="SUPFAM" id="SSF53901">
    <property type="entry name" value="Thiolase-like"/>
    <property type="match status" value="1"/>
</dbReference>
<dbReference type="SMART" id="SM00826">
    <property type="entry name" value="PKS_DH"/>
    <property type="match status" value="1"/>
</dbReference>
<feature type="domain" description="PKS/mFAS DH" evidence="10">
    <location>
        <begin position="905"/>
        <end position="1183"/>
    </location>
</feature>
<dbReference type="PROSITE" id="PS50075">
    <property type="entry name" value="CARRIER"/>
    <property type="match status" value="1"/>
</dbReference>
<dbReference type="SMART" id="SM00829">
    <property type="entry name" value="PKS_ER"/>
    <property type="match status" value="1"/>
</dbReference>
<evidence type="ECO:0000256" key="4">
    <source>
        <dbReference type="ARBA" id="ARBA00022857"/>
    </source>
</evidence>
<dbReference type="Pfam" id="PF00698">
    <property type="entry name" value="Acyl_transf_1"/>
    <property type="match status" value="1"/>
</dbReference>
<dbReference type="InterPro" id="IPR049900">
    <property type="entry name" value="PKS_mFAS_DH"/>
</dbReference>
<name>A0ABS3M185_9PROT</name>
<dbReference type="Pfam" id="PF14765">
    <property type="entry name" value="PS-DH"/>
    <property type="match status" value="1"/>
</dbReference>
<dbReference type="PROSITE" id="PS00606">
    <property type="entry name" value="KS3_1"/>
    <property type="match status" value="1"/>
</dbReference>
<keyword evidence="4" id="KW-0521">NADP</keyword>
<proteinExistence type="predicted"/>
<dbReference type="InterPro" id="IPR049551">
    <property type="entry name" value="PKS_DH_C"/>
</dbReference>
<dbReference type="SMART" id="SM00823">
    <property type="entry name" value="PKS_PP"/>
    <property type="match status" value="1"/>
</dbReference>
<keyword evidence="2" id="KW-0597">Phosphoprotein</keyword>
<gene>
    <name evidence="11" type="ORF">J2D73_19035</name>
</gene>
<evidence type="ECO:0000256" key="1">
    <source>
        <dbReference type="ARBA" id="ARBA00022450"/>
    </source>
</evidence>
<protein>
    <submittedName>
        <fullName evidence="11">SDR family NAD(P)-dependent oxidoreductase</fullName>
    </submittedName>
</protein>
<dbReference type="CDD" id="cd00833">
    <property type="entry name" value="PKS"/>
    <property type="match status" value="1"/>
</dbReference>
<dbReference type="PROSITE" id="PS52004">
    <property type="entry name" value="KS3_2"/>
    <property type="match status" value="1"/>
</dbReference>
<evidence type="ECO:0000313" key="11">
    <source>
        <dbReference type="EMBL" id="MBO1361880.1"/>
    </source>
</evidence>
<dbReference type="InterPro" id="IPR020841">
    <property type="entry name" value="PKS_Beta-ketoAc_synthase_dom"/>
</dbReference>
<dbReference type="InterPro" id="IPR042104">
    <property type="entry name" value="PKS_dehydratase_sf"/>
</dbReference>
<dbReference type="InterPro" id="IPR013968">
    <property type="entry name" value="PKS_KR"/>
</dbReference>
<dbReference type="CDD" id="cd05195">
    <property type="entry name" value="enoyl_red"/>
    <property type="match status" value="1"/>
</dbReference>
<evidence type="ECO:0000259" key="9">
    <source>
        <dbReference type="PROSITE" id="PS52004"/>
    </source>
</evidence>
<dbReference type="InterPro" id="IPR057326">
    <property type="entry name" value="KR_dom"/>
</dbReference>
<dbReference type="Gene3D" id="3.30.70.3290">
    <property type="match status" value="1"/>
</dbReference>
<dbReference type="InterPro" id="IPR014030">
    <property type="entry name" value="Ketoacyl_synth_N"/>
</dbReference>
<keyword evidence="3" id="KW-0808">Transferase</keyword>
<keyword evidence="6" id="KW-0012">Acyltransferase</keyword>
<dbReference type="Pfam" id="PF02801">
    <property type="entry name" value="Ketoacyl-synt_C"/>
    <property type="match status" value="1"/>
</dbReference>
<dbReference type="SMART" id="SM00822">
    <property type="entry name" value="PKS_KR"/>
    <property type="match status" value="1"/>
</dbReference>
<keyword evidence="12" id="KW-1185">Reference proteome</keyword>
<feature type="active site" description="Proton acceptor; for dehydratase activity" evidence="7">
    <location>
        <position position="935"/>
    </location>
</feature>
<reference evidence="11 12" key="1">
    <citation type="submission" date="2021-03" db="EMBL/GenBank/DDBJ databases">
        <title>The complete genome sequence of Acetobacter sacchari TBRC 11175.</title>
        <authorList>
            <person name="Charoenyingcharoen P."/>
            <person name="Yukphan P."/>
        </authorList>
    </citation>
    <scope>NUCLEOTIDE SEQUENCE [LARGE SCALE GENOMIC DNA]</scope>
    <source>
        <strain evidence="11 12">TBRC 11175</strain>
    </source>
</reference>
<dbReference type="InterPro" id="IPR016035">
    <property type="entry name" value="Acyl_Trfase/lysoPLipase"/>
</dbReference>
<sequence length="2112" mass="227073">MIDSRAEVAVVGIGCRFPGGADTPEALWRLLCMQVDATSEVPADRWSNKRFYDPDVGVPKKTYMYRGAFLDQKIDEMDPLFFGISPREAAIMDPQQRLLLEVVWEALEDGGHVLTRLGSKRTGVFIGTFSLDWLALCGSPSNRPLINDHFSAVAASATMLAARIAHAFDLQGPCLSIDTACSSSLVAIHQACANLLAGECDAAVAGGVNLMLAPSAAITMSKGHFLSPDGRCKSFAADADGYGRGEGCGIVILKRLEDARRDGDVIHGVIAGSGINQDGRTLSLTMPSEDAQSALIHEVAERAGIDLSQIGYMEAHGTGTPVGDPIEVNALGKAIGTHRPREAPLVIGSLKANIGHLEAAAGVAGFIKALLCLRYGVAPPQANLSALNPLIPFEELGILVSRDGLTPLSGVTGALYAGVNSFGYGGTNAVALLRAPIGSEETFASEESFVARPSDRLILPLSAMGDASLKALAQSYADLLSDENVSAEDVCFSSAVHRTRLQNQAVILGRDREHLLSSLNELALGMGSRDVIVGRRQLPAEQKIVFVFSGMGSQWKGMGRHLLSGLPEVVSNRLAQVDVCFTRLAGWSILGAIREPDEISRIDETEVAQPAIFFVQVALVELFRFYGIEPDAIVGHSVGEVAASYAAGALSMEDAVTVIFHRSQAQGRLAGRGGMLAVGMSGEEATERLLEDYVGRVCVAAFNSGKSCTLAGDIKALEELAVTCDRLKIFNRILKVDVPYHSDLMEEVREDLEKSLLTIAPVNPTTPLYSTVTGALNYEGDRHDARYWYANMRRPVMFQNAVQALLEDNYRVFVEIGAHPVLSALMREVAGDHSVDVIPTLSRKDSEETALARTVARLFMAGASLDWARLTGGSRTPLPHYPWTRGHFWAETEASRQDRLDGTGYPVLGMLQTESAQPSWAADVNYNYMPWLRDHTVDGIVVFPAAGFIEGALSLHRQLGATDGVVLEDLDINQALLLDGATPPTLQWAFNPETRTVTASSRAGDDAEGEWIRHCGLRLLSSQPWDVSSRSQDGGMDRAIHDVPVEAFYERIAKLGLSYGPAFQVVRELKVGNATAFARLALSEPEQQRVSEYFLHPALLDGAFQTLIGAGHSVSEDRVFVPTGARRIVYRGGRYAALIARSTITKRAANRIEGDIIIFAEDGALVAEIFGFVATAVPQKHALLTAADKAGHFYRQIWIDSELPAILAEPLSVQTCCPDVDFLDRLSGILRGQGMTANSIELERPSSGRTNSPSLLPDVVLYVCSDEEPDIWGDSRFLSCVNGMVRGSETGASPRFVLVTRGAVSPDHRSGEPINVRQAAVRGFARALAAERPELAVRLVDIGADANDAMLRQLCAELVQEDAEDDVILRPGRRVVGRLSRCDVIPDRGVTPFNADETINGEIVGVRLVASPSGSLDRLRHERFVCPAPGLGQVQFRTLAASLNFKDVLKAMGLLPYNVVENTFHGDGLGMEASVEVVAIGEGVNNFEPGRRYVVSWPGCFSSCFTASATDVFALPIEGLGSPSEASTLPVAYVTACYALTRLARLEAGETVLIHAGTGGVGLAAIELARGIGARVFATAGSEEKREYLRRLGCEGVWSSRTLAFADGVRESTNGRGVDVVLNSLAGEAQIESLNALAPYGRFVEIGKKDILERRGLALAPFNENLSFFSLDLDRMMVERPALIRSLLSEVASLLESGQARPLPFRAFAPAEASEAFRFLASAKHIGKVILDYEQLADVMAAPLPRQQPSVRADATYLVTGGLSGFGLMTARWLVEQGAENLVLLGRRSADEIGFEENWSSFGNANINVQTVAADVADEEAMKEVLNSIEKIMPPLHGVFHCAAVLEDALLHNLEAKSVDRVMRPKAEGALILDRLTRGLALDYFVLYSSVTTLLGNVGQAAYIGANAVLKAVATNRWNAGEAAIAVDWGAVADVGMLARNPAAARSLEIAGIEAVPAPHALSALPAMLKLEVPNVACAKINWKQWAKVAPGGESLARFSQVRTVLERGVANGERISELLALPDEERLPYVVDNVKALIAQTLHLNAGAIDERARLSELGIDSLAGVELQTAFRIEFGVEVSILVLARDETIQKMSEFLLNKISVGQASRVP</sequence>
<dbReference type="PANTHER" id="PTHR43775">
    <property type="entry name" value="FATTY ACID SYNTHASE"/>
    <property type="match status" value="1"/>
</dbReference>
<dbReference type="SUPFAM" id="SSF55048">
    <property type="entry name" value="Probable ACP-binding domain of malonyl-CoA ACP transacylase"/>
    <property type="match status" value="1"/>
</dbReference>
<dbReference type="Pfam" id="PF21089">
    <property type="entry name" value="PKS_DH_N"/>
    <property type="match status" value="1"/>
</dbReference>
<dbReference type="Pfam" id="PF00107">
    <property type="entry name" value="ADH_zinc_N"/>
    <property type="match status" value="1"/>
</dbReference>
<dbReference type="Gene3D" id="3.40.47.10">
    <property type="match status" value="1"/>
</dbReference>
<evidence type="ECO:0000259" key="8">
    <source>
        <dbReference type="PROSITE" id="PS50075"/>
    </source>
</evidence>
<dbReference type="SUPFAM" id="SSF51735">
    <property type="entry name" value="NAD(P)-binding Rossmann-fold domains"/>
    <property type="match status" value="3"/>
</dbReference>
<dbReference type="InterPro" id="IPR011032">
    <property type="entry name" value="GroES-like_sf"/>
</dbReference>
<feature type="region of interest" description="C-terminal hotdog fold" evidence="7">
    <location>
        <begin position="1040"/>
        <end position="1183"/>
    </location>
</feature>
<dbReference type="InterPro" id="IPR014031">
    <property type="entry name" value="Ketoacyl_synth_C"/>
</dbReference>
<dbReference type="InterPro" id="IPR014043">
    <property type="entry name" value="Acyl_transferase_dom"/>
</dbReference>
<dbReference type="Gene3D" id="3.40.50.720">
    <property type="entry name" value="NAD(P)-binding Rossmann-like Domain"/>
    <property type="match status" value="3"/>
</dbReference>
<dbReference type="InterPro" id="IPR036736">
    <property type="entry name" value="ACP-like_sf"/>
</dbReference>
<dbReference type="InterPro" id="IPR020843">
    <property type="entry name" value="ER"/>
</dbReference>
<dbReference type="Gene3D" id="3.40.366.10">
    <property type="entry name" value="Malonyl-Coenzyme A Acyl Carrier Protein, domain 2"/>
    <property type="match status" value="1"/>
</dbReference>
<dbReference type="InterPro" id="IPR016039">
    <property type="entry name" value="Thiolase-like"/>
</dbReference>
<dbReference type="Gene3D" id="1.10.1200.10">
    <property type="entry name" value="ACP-like"/>
    <property type="match status" value="1"/>
</dbReference>
<keyword evidence="1" id="KW-0596">Phosphopantetheine</keyword>
<dbReference type="PANTHER" id="PTHR43775:SF37">
    <property type="entry name" value="SI:DKEY-61P9.11"/>
    <property type="match status" value="1"/>
</dbReference>
<dbReference type="Pfam" id="PF00109">
    <property type="entry name" value="ketoacyl-synt"/>
    <property type="match status" value="1"/>
</dbReference>
<dbReference type="Proteomes" id="UP000664771">
    <property type="component" value="Unassembled WGS sequence"/>
</dbReference>
<dbReference type="InterPro" id="IPR016036">
    <property type="entry name" value="Malonyl_transacylase_ACP-bd"/>
</dbReference>
<accession>A0ABS3M185</accession>
<evidence type="ECO:0000256" key="6">
    <source>
        <dbReference type="ARBA" id="ARBA00023315"/>
    </source>
</evidence>
<feature type="region of interest" description="N-terminal hotdog fold" evidence="7">
    <location>
        <begin position="905"/>
        <end position="1026"/>
    </location>
</feature>
<dbReference type="InterPro" id="IPR036291">
    <property type="entry name" value="NAD(P)-bd_dom_sf"/>
</dbReference>
<dbReference type="InterPro" id="IPR020807">
    <property type="entry name" value="PKS_DH"/>
</dbReference>
<dbReference type="InterPro" id="IPR009081">
    <property type="entry name" value="PP-bd_ACP"/>
</dbReference>
<dbReference type="InterPro" id="IPR018201">
    <property type="entry name" value="Ketoacyl_synth_AS"/>
</dbReference>
<evidence type="ECO:0000256" key="3">
    <source>
        <dbReference type="ARBA" id="ARBA00022679"/>
    </source>
</evidence>
<dbReference type="InterPro" id="IPR013149">
    <property type="entry name" value="ADH-like_C"/>
</dbReference>
<dbReference type="Pfam" id="PF00550">
    <property type="entry name" value="PP-binding"/>
    <property type="match status" value="1"/>
</dbReference>
<evidence type="ECO:0000256" key="7">
    <source>
        <dbReference type="PROSITE-ProRule" id="PRU01363"/>
    </source>
</evidence>
<dbReference type="InterPro" id="IPR049552">
    <property type="entry name" value="PKS_DH_N"/>
</dbReference>
<feature type="domain" description="Carrier" evidence="8">
    <location>
        <begin position="2026"/>
        <end position="2103"/>
    </location>
</feature>
<dbReference type="InterPro" id="IPR020806">
    <property type="entry name" value="PKS_PP-bd"/>
</dbReference>
<dbReference type="SMART" id="SM00825">
    <property type="entry name" value="PKS_KS"/>
    <property type="match status" value="1"/>
</dbReference>
<evidence type="ECO:0000256" key="2">
    <source>
        <dbReference type="ARBA" id="ARBA00022553"/>
    </source>
</evidence>
<comment type="caution">
    <text evidence="11">The sequence shown here is derived from an EMBL/GenBank/DDBJ whole genome shotgun (WGS) entry which is preliminary data.</text>
</comment>
<dbReference type="SUPFAM" id="SSF50129">
    <property type="entry name" value="GroES-like"/>
    <property type="match status" value="1"/>
</dbReference>
<feature type="active site" description="Proton donor; for dehydratase activity" evidence="7">
    <location>
        <position position="1101"/>
    </location>
</feature>
<dbReference type="Pfam" id="PF08659">
    <property type="entry name" value="KR"/>
    <property type="match status" value="1"/>
</dbReference>
<dbReference type="Pfam" id="PF22621">
    <property type="entry name" value="CurL-like_PKS_C"/>
    <property type="match status" value="1"/>
</dbReference>
<dbReference type="InterPro" id="IPR001227">
    <property type="entry name" value="Ac_transferase_dom_sf"/>
</dbReference>
<dbReference type="SMART" id="SM00827">
    <property type="entry name" value="PKS_AT"/>
    <property type="match status" value="1"/>
</dbReference>
<evidence type="ECO:0000259" key="10">
    <source>
        <dbReference type="PROSITE" id="PS52019"/>
    </source>
</evidence>
<dbReference type="Gene3D" id="3.10.129.110">
    <property type="entry name" value="Polyketide synthase dehydratase"/>
    <property type="match status" value="1"/>
</dbReference>
<organism evidence="11 12">
    <name type="scientific">Acetobacter sacchari</name>
    <dbReference type="NCBI Taxonomy" id="2661687"/>
    <lineage>
        <taxon>Bacteria</taxon>
        <taxon>Pseudomonadati</taxon>
        <taxon>Pseudomonadota</taxon>
        <taxon>Alphaproteobacteria</taxon>
        <taxon>Acetobacterales</taxon>
        <taxon>Acetobacteraceae</taxon>
        <taxon>Acetobacter</taxon>
    </lineage>
</organism>
<dbReference type="RefSeq" id="WP_207883905.1">
    <property type="nucleotide sequence ID" value="NZ_JAFVMF010000034.1"/>
</dbReference>
<dbReference type="SUPFAM" id="SSF47336">
    <property type="entry name" value="ACP-like"/>
    <property type="match status" value="1"/>
</dbReference>
<evidence type="ECO:0000256" key="5">
    <source>
        <dbReference type="ARBA" id="ARBA00023268"/>
    </source>
</evidence>
<feature type="domain" description="Ketosynthase family 3 (KS3)" evidence="9">
    <location>
        <begin position="5"/>
        <end position="435"/>
    </location>
</feature>
<dbReference type="SUPFAM" id="SSF52151">
    <property type="entry name" value="FabD/lysophospholipase-like"/>
    <property type="match status" value="1"/>
</dbReference>
<dbReference type="EMBL" id="JAFVMF010000034">
    <property type="protein sequence ID" value="MBO1361880.1"/>
    <property type="molecule type" value="Genomic_DNA"/>
</dbReference>